<dbReference type="InterPro" id="IPR003599">
    <property type="entry name" value="Ig_sub"/>
</dbReference>
<dbReference type="Gene3D" id="2.60.40.10">
    <property type="entry name" value="Immunoglobulins"/>
    <property type="match status" value="4"/>
</dbReference>
<feature type="domain" description="Ig-like" evidence="1">
    <location>
        <begin position="231"/>
        <end position="314"/>
    </location>
</feature>
<dbReference type="Pfam" id="PF13927">
    <property type="entry name" value="Ig_3"/>
    <property type="match status" value="2"/>
</dbReference>
<accession>A0A6P8ENS4</accession>
<evidence type="ECO:0000313" key="2">
    <source>
        <dbReference type="Proteomes" id="UP000515152"/>
    </source>
</evidence>
<dbReference type="PANTHER" id="PTHR46013">
    <property type="entry name" value="VASCULAR CELL ADHESION MOLECULE 1"/>
    <property type="match status" value="1"/>
</dbReference>
<dbReference type="GeneID" id="116219065"/>
<gene>
    <name evidence="3" type="primary">LOC116219065</name>
</gene>
<dbReference type="PANTHER" id="PTHR46013:SF8">
    <property type="entry name" value="B-CELL RECEPTOR CD22-RELATED"/>
    <property type="match status" value="1"/>
</dbReference>
<dbReference type="OrthoDB" id="10039395at2759"/>
<keyword evidence="2" id="KW-1185">Reference proteome</keyword>
<dbReference type="InterPro" id="IPR036179">
    <property type="entry name" value="Ig-like_dom_sf"/>
</dbReference>
<reference evidence="3" key="1">
    <citation type="submission" date="2025-08" db="UniProtKB">
        <authorList>
            <consortium name="RefSeq"/>
        </authorList>
    </citation>
    <scope>IDENTIFICATION</scope>
</reference>
<proteinExistence type="predicted"/>
<dbReference type="InterPro" id="IPR013783">
    <property type="entry name" value="Ig-like_fold"/>
</dbReference>
<dbReference type="SMART" id="SM00409">
    <property type="entry name" value="IG"/>
    <property type="match status" value="4"/>
</dbReference>
<dbReference type="AlphaFoldDB" id="A0A6P8ENS4"/>
<dbReference type="SMART" id="SM00408">
    <property type="entry name" value="IGc2"/>
    <property type="match status" value="4"/>
</dbReference>
<protein>
    <submittedName>
        <fullName evidence="3">B-cell receptor CD22-like</fullName>
    </submittedName>
</protein>
<dbReference type="Proteomes" id="UP000515152">
    <property type="component" value="Chromosome 24"/>
</dbReference>
<dbReference type="PRINTS" id="PR01474">
    <property type="entry name" value="VCAM1"/>
</dbReference>
<feature type="domain" description="Ig-like" evidence="1">
    <location>
        <begin position="58"/>
        <end position="140"/>
    </location>
</feature>
<dbReference type="GO" id="GO:0098609">
    <property type="term" value="P:cell-cell adhesion"/>
    <property type="evidence" value="ECO:0007669"/>
    <property type="project" value="InterPro"/>
</dbReference>
<dbReference type="Pfam" id="PF13895">
    <property type="entry name" value="Ig_2"/>
    <property type="match status" value="2"/>
</dbReference>
<sequence>MCKDRGKSCSYTYPSDLTITQVYWTKHNYKDPPPLRDDPDYRNRISEGCEQGTTRYAPQTSVSISPPGDIQEGTDVTLTCTSTSDLVRSYSWSKSGTPRALGTEETYTIKHITSKDSGQYNCWLKYECGFRYSSTHLQVSYRPKNTVVVIEPPGQITEGSTVTLTCSTDANPPAHDYRWNKNGMSTHLDNRQTLSFSPVRYEDRGEYSCQATNNYGSTASPSTSLRVLYPPKNTRIKSIPSGEMIEGSTVTLTCMSEADPPVHTYTWIKKSGAVELKSGKEKTLIIIKIRSEDRGEYLCQAANRIGQQDSPAVSVQVIYTPKNTSVSVRPDVITKGSSVNLTCSSDANPPVEIYTWFKVGESTPVGSGQQYRSEDGGQYYCEARNKYGAGEIIYCVSHSLKGISVSSCFSQ</sequence>
<organism evidence="2 3">
    <name type="scientific">Clupea harengus</name>
    <name type="common">Atlantic herring</name>
    <dbReference type="NCBI Taxonomy" id="7950"/>
    <lineage>
        <taxon>Eukaryota</taxon>
        <taxon>Metazoa</taxon>
        <taxon>Chordata</taxon>
        <taxon>Craniata</taxon>
        <taxon>Vertebrata</taxon>
        <taxon>Euteleostomi</taxon>
        <taxon>Actinopterygii</taxon>
        <taxon>Neopterygii</taxon>
        <taxon>Teleostei</taxon>
        <taxon>Clupei</taxon>
        <taxon>Clupeiformes</taxon>
        <taxon>Clupeoidei</taxon>
        <taxon>Clupeidae</taxon>
        <taxon>Clupea</taxon>
    </lineage>
</organism>
<dbReference type="InterPro" id="IPR003989">
    <property type="entry name" value="VCAM-1"/>
</dbReference>
<dbReference type="GO" id="GO:0016020">
    <property type="term" value="C:membrane"/>
    <property type="evidence" value="ECO:0007669"/>
    <property type="project" value="InterPro"/>
</dbReference>
<dbReference type="PROSITE" id="PS50835">
    <property type="entry name" value="IG_LIKE"/>
    <property type="match status" value="4"/>
</dbReference>
<name>A0A6P8ENS4_CLUHA</name>
<evidence type="ECO:0000259" key="1">
    <source>
        <dbReference type="PROSITE" id="PS50835"/>
    </source>
</evidence>
<dbReference type="RefSeq" id="XP_031417848.1">
    <property type="nucleotide sequence ID" value="XM_031561988.1"/>
</dbReference>
<dbReference type="KEGG" id="char:116219065"/>
<dbReference type="InterPro" id="IPR007110">
    <property type="entry name" value="Ig-like_dom"/>
</dbReference>
<evidence type="ECO:0000313" key="3">
    <source>
        <dbReference type="RefSeq" id="XP_031417848.1"/>
    </source>
</evidence>
<feature type="domain" description="Ig-like" evidence="1">
    <location>
        <begin position="321"/>
        <end position="397"/>
    </location>
</feature>
<dbReference type="InterPro" id="IPR003598">
    <property type="entry name" value="Ig_sub2"/>
</dbReference>
<dbReference type="SUPFAM" id="SSF48726">
    <property type="entry name" value="Immunoglobulin"/>
    <property type="match status" value="4"/>
</dbReference>
<feature type="domain" description="Ig-like" evidence="1">
    <location>
        <begin position="143"/>
        <end position="226"/>
    </location>
</feature>